<dbReference type="FunFam" id="3.30.1370.10:FF:000038">
    <property type="entry name" value="exosome complex component RRP40"/>
    <property type="match status" value="1"/>
</dbReference>
<dbReference type="GO" id="GO:0071051">
    <property type="term" value="P:poly(A)-dependent snoRNA 3'-end processing"/>
    <property type="evidence" value="ECO:0007669"/>
    <property type="project" value="TreeGrafter"/>
</dbReference>
<dbReference type="FunFam" id="2.40.50.140:FF:000127">
    <property type="entry name" value="Exosome complex component RRP40"/>
    <property type="match status" value="1"/>
</dbReference>
<dbReference type="GO" id="GO:0003723">
    <property type="term" value="F:RNA binding"/>
    <property type="evidence" value="ECO:0007669"/>
    <property type="project" value="UniProtKB-KW"/>
</dbReference>
<organism evidence="13 14">
    <name type="scientific">Xylona heveae (strain CBS 132557 / TC161)</name>
    <dbReference type="NCBI Taxonomy" id="1328760"/>
    <lineage>
        <taxon>Eukaryota</taxon>
        <taxon>Fungi</taxon>
        <taxon>Dikarya</taxon>
        <taxon>Ascomycota</taxon>
        <taxon>Pezizomycotina</taxon>
        <taxon>Xylonomycetes</taxon>
        <taxon>Xylonales</taxon>
        <taxon>Xylonaceae</taxon>
        <taxon>Xylona</taxon>
    </lineage>
</organism>
<dbReference type="InterPro" id="IPR036612">
    <property type="entry name" value="KH_dom_type_1_sf"/>
</dbReference>
<gene>
    <name evidence="13" type="ORF">L228DRAFT_264005</name>
</gene>
<keyword evidence="5" id="KW-0698">rRNA processing</keyword>
<dbReference type="GO" id="GO:0000467">
    <property type="term" value="P:exonucleolytic trimming to generate mature 3'-end of 5.8S rRNA from tricistronic rRNA transcript (SSU-rRNA, 5.8S rRNA, LSU-rRNA)"/>
    <property type="evidence" value="ECO:0007669"/>
    <property type="project" value="EnsemblFungi"/>
</dbReference>
<dbReference type="GO" id="GO:0071038">
    <property type="term" value="P:TRAMP-dependent tRNA surveillance pathway"/>
    <property type="evidence" value="ECO:0007669"/>
    <property type="project" value="EnsemblFungi"/>
</dbReference>
<dbReference type="GO" id="GO:0000177">
    <property type="term" value="C:cytoplasmic exosome (RNase complex)"/>
    <property type="evidence" value="ECO:0007669"/>
    <property type="project" value="EnsemblFungi"/>
</dbReference>
<dbReference type="Pfam" id="PF18311">
    <property type="entry name" value="Rrp40_N"/>
    <property type="match status" value="1"/>
</dbReference>
<comment type="subcellular location">
    <subcellularLocation>
        <location evidence="1">Cytoplasm</location>
    </subcellularLocation>
    <subcellularLocation>
        <location evidence="2">Nucleus</location>
        <location evidence="2">Nucleolus</location>
    </subcellularLocation>
</comment>
<dbReference type="FunCoup" id="A0A164ZLS2">
    <property type="interactions" value="794"/>
</dbReference>
<evidence type="ECO:0000256" key="1">
    <source>
        <dbReference type="ARBA" id="ARBA00004496"/>
    </source>
</evidence>
<feature type="compositionally biased region" description="Low complexity" evidence="10">
    <location>
        <begin position="14"/>
        <end position="25"/>
    </location>
</feature>
<evidence type="ECO:0000256" key="3">
    <source>
        <dbReference type="ARBA" id="ARBA00007841"/>
    </source>
</evidence>
<dbReference type="Pfam" id="PF15985">
    <property type="entry name" value="KH_6"/>
    <property type="match status" value="1"/>
</dbReference>
<dbReference type="InterPro" id="IPR041054">
    <property type="entry name" value="Rrp40_N_euk"/>
</dbReference>
<dbReference type="SUPFAM" id="SSF54791">
    <property type="entry name" value="Eukaryotic type KH-domain (KH-domain type I)"/>
    <property type="match status" value="1"/>
</dbReference>
<evidence type="ECO:0000256" key="4">
    <source>
        <dbReference type="ARBA" id="ARBA00022490"/>
    </source>
</evidence>
<feature type="domain" description="K Homology" evidence="11">
    <location>
        <begin position="159"/>
        <end position="212"/>
    </location>
</feature>
<dbReference type="RefSeq" id="XP_018184809.1">
    <property type="nucleotide sequence ID" value="XM_018334539.1"/>
</dbReference>
<dbReference type="InParanoid" id="A0A164ZLS2"/>
<dbReference type="SUPFAM" id="SSF50249">
    <property type="entry name" value="Nucleic acid-binding proteins"/>
    <property type="match status" value="1"/>
</dbReference>
<dbReference type="GO" id="GO:0030145">
    <property type="term" value="F:manganese ion binding"/>
    <property type="evidence" value="ECO:0007669"/>
    <property type="project" value="EnsemblFungi"/>
</dbReference>
<dbReference type="PANTHER" id="PTHR21321:SF1">
    <property type="entry name" value="EXOSOME COMPLEX COMPONENT RRP40"/>
    <property type="match status" value="1"/>
</dbReference>
<dbReference type="Proteomes" id="UP000076632">
    <property type="component" value="Unassembled WGS sequence"/>
</dbReference>
<dbReference type="STRING" id="1328760.A0A164ZLS2"/>
<keyword evidence="14" id="KW-1185">Reference proteome</keyword>
<evidence type="ECO:0000256" key="10">
    <source>
        <dbReference type="SAM" id="MobiDB-lite"/>
    </source>
</evidence>
<sequence>MTTTTFVLPGEDIPSSLLPTPSTGSSAAPLKLGPGLAHIPPDTITPVVAGNLCTDARKNAIWVENPGGRYIPAASDLVIATVHHSSMDFYHCTLSPFSSLAQLPQLSFEGATKKTRPILAPGAVVYARVSLANKHMDPEIECVHPSTGKSEGLGELKGGMVFDISLSMARRLMMPRPREQGRVVVLEELAERIPFEIAVGRNGKVWVDSESVRGTLAVGRAIQETDRRGLGVDEQVKLVKNLVKGL</sequence>
<keyword evidence="7" id="KW-0694">RNA-binding</keyword>
<evidence type="ECO:0000256" key="7">
    <source>
        <dbReference type="ARBA" id="ARBA00022884"/>
    </source>
</evidence>
<protein>
    <recommendedName>
        <fullName evidence="9">Ribosomal RNA-processing protein 40</fullName>
    </recommendedName>
</protein>
<evidence type="ECO:0000256" key="2">
    <source>
        <dbReference type="ARBA" id="ARBA00004604"/>
    </source>
</evidence>
<dbReference type="GO" id="GO:0071035">
    <property type="term" value="P:nuclear polyadenylation-dependent rRNA catabolic process"/>
    <property type="evidence" value="ECO:0007669"/>
    <property type="project" value="EnsemblFungi"/>
</dbReference>
<dbReference type="InterPro" id="IPR012340">
    <property type="entry name" value="NA-bd_OB-fold"/>
</dbReference>
<dbReference type="CDD" id="cd05790">
    <property type="entry name" value="S1_Rrp40"/>
    <property type="match status" value="1"/>
</dbReference>
<dbReference type="Gene3D" id="2.40.50.100">
    <property type="match status" value="1"/>
</dbReference>
<dbReference type="OrthoDB" id="340500at2759"/>
<dbReference type="GO" id="GO:0005730">
    <property type="term" value="C:nucleolus"/>
    <property type="evidence" value="ECO:0007669"/>
    <property type="project" value="UniProtKB-SubCell"/>
</dbReference>
<evidence type="ECO:0000256" key="5">
    <source>
        <dbReference type="ARBA" id="ARBA00022552"/>
    </source>
</evidence>
<dbReference type="GO" id="GO:0000176">
    <property type="term" value="C:nuclear exosome (RNase complex)"/>
    <property type="evidence" value="ECO:0007669"/>
    <property type="project" value="EnsemblFungi"/>
</dbReference>
<keyword evidence="4" id="KW-0963">Cytoplasm</keyword>
<evidence type="ECO:0000256" key="9">
    <source>
        <dbReference type="ARBA" id="ARBA00030615"/>
    </source>
</evidence>
<dbReference type="OMA" id="SYMAFPN"/>
<evidence type="ECO:0000259" key="11">
    <source>
        <dbReference type="Pfam" id="PF15985"/>
    </source>
</evidence>
<reference evidence="13 14" key="1">
    <citation type="journal article" date="2016" name="Fungal Biol.">
        <title>The genome of Xylona heveae provides a window into fungal endophytism.</title>
        <authorList>
            <person name="Gazis R."/>
            <person name="Kuo A."/>
            <person name="Riley R."/>
            <person name="LaButti K."/>
            <person name="Lipzen A."/>
            <person name="Lin J."/>
            <person name="Amirebrahimi M."/>
            <person name="Hesse C.N."/>
            <person name="Spatafora J.W."/>
            <person name="Henrissat B."/>
            <person name="Hainaut M."/>
            <person name="Grigoriev I.V."/>
            <person name="Hibbett D.S."/>
        </authorList>
    </citation>
    <scope>NUCLEOTIDE SEQUENCE [LARGE SCALE GENOMIC DNA]</scope>
    <source>
        <strain evidence="13 14">TC161</strain>
    </source>
</reference>
<evidence type="ECO:0000313" key="13">
    <source>
        <dbReference type="EMBL" id="KZF19254.1"/>
    </source>
</evidence>
<feature type="region of interest" description="Disordered" evidence="10">
    <location>
        <begin position="1"/>
        <end position="25"/>
    </location>
</feature>
<dbReference type="Gene3D" id="2.40.50.140">
    <property type="entry name" value="Nucleic acid-binding proteins"/>
    <property type="match status" value="1"/>
</dbReference>
<evidence type="ECO:0000259" key="12">
    <source>
        <dbReference type="Pfam" id="PF18311"/>
    </source>
</evidence>
<dbReference type="GeneID" id="28899676"/>
<keyword evidence="8" id="KW-0539">Nucleus</keyword>
<dbReference type="InterPro" id="IPR004088">
    <property type="entry name" value="KH_dom_type_1"/>
</dbReference>
<comment type="similarity">
    <text evidence="3">Belongs to the RRP40 family.</text>
</comment>
<dbReference type="FunFam" id="2.40.50.100:FF:000073">
    <property type="entry name" value="Putative Exosome complex component RRP40"/>
    <property type="match status" value="1"/>
</dbReference>
<dbReference type="GO" id="GO:0071034">
    <property type="term" value="P:CUT catabolic process"/>
    <property type="evidence" value="ECO:0007669"/>
    <property type="project" value="TreeGrafter"/>
</dbReference>
<feature type="domain" description="Exosome complex exonuclease Rrp40 N-terminal" evidence="12">
    <location>
        <begin position="30"/>
        <end position="69"/>
    </location>
</feature>
<dbReference type="Gene3D" id="3.30.1370.10">
    <property type="entry name" value="K Homology domain, type 1"/>
    <property type="match status" value="1"/>
</dbReference>
<dbReference type="InterPro" id="IPR037319">
    <property type="entry name" value="Rrp40_S1"/>
</dbReference>
<dbReference type="Pfam" id="PF21262">
    <property type="entry name" value="RRP40_S1"/>
    <property type="match status" value="1"/>
</dbReference>
<dbReference type="InterPro" id="IPR049469">
    <property type="entry name" value="RRP40_KH-I"/>
</dbReference>
<name>A0A164ZLS2_XYLHT</name>
<dbReference type="InterPro" id="IPR026699">
    <property type="entry name" value="Exosome_RNA_bind1/RRP40/RRP4"/>
</dbReference>
<keyword evidence="6" id="KW-0271">Exosome</keyword>
<dbReference type="EMBL" id="KV407467">
    <property type="protein sequence ID" value="KZF19254.1"/>
    <property type="molecule type" value="Genomic_DNA"/>
</dbReference>
<evidence type="ECO:0000256" key="8">
    <source>
        <dbReference type="ARBA" id="ARBA00023242"/>
    </source>
</evidence>
<evidence type="ECO:0000313" key="14">
    <source>
        <dbReference type="Proteomes" id="UP000076632"/>
    </source>
</evidence>
<dbReference type="AlphaFoldDB" id="A0A164ZLS2"/>
<dbReference type="GO" id="GO:0034475">
    <property type="term" value="P:U4 snRNA 3'-end processing"/>
    <property type="evidence" value="ECO:0007669"/>
    <property type="project" value="TreeGrafter"/>
</dbReference>
<evidence type="ECO:0000256" key="6">
    <source>
        <dbReference type="ARBA" id="ARBA00022835"/>
    </source>
</evidence>
<dbReference type="PANTHER" id="PTHR21321">
    <property type="entry name" value="PNAS-3 RELATED"/>
    <property type="match status" value="1"/>
</dbReference>
<accession>A0A164ZLS2</accession>
<proteinExistence type="inferred from homology"/>
<dbReference type="CDD" id="cd22526">
    <property type="entry name" value="KH-I_Rrp40"/>
    <property type="match status" value="1"/>
</dbReference>